<dbReference type="AlphaFoldDB" id="A0A917MHE9"/>
<accession>A0A917MHE9</accession>
<sequence length="437" mass="46905">MNLMTELVLTTLRCPDSVPTEQRRVTSSEFKLGRGDGCDWRLTDGLRALSKEHCVLEFHHGGWQVRDLSSNGTFVNDARHPVGRGNVYPLQSGDRLRLGPYEIELQTPAAPVHRSPPSSGVSEFSFAPEPVDLASAPNPFDEHSFFRPDEAAPPAALQSDPTQEEFQAFTPPAVLSPNAAFPDDLDLSLDEPAAKPVPMLPPAQLRAASPLDLDFAPAPDSPVPLSAPVPQPAPAGVTPPAARAFAASPGGDLGDLLAGAELSGELSERAIADPAEALRTAGALLRSLTAGVRDLLIARNSVKQEFRIQQTVMHASRNNPVKFAATDEQALAALLDPKTPALAAVQETLDDLIRHQVATLEATQAAARSLLERMAPAVIEAETPAGGLLPGSREKRLWDNYKKHHATLVDDFNDDFDSAFGKAFARAYEETTDKRGR</sequence>
<evidence type="ECO:0000313" key="2">
    <source>
        <dbReference type="EMBL" id="GGH20176.1"/>
    </source>
</evidence>
<proteinExistence type="predicted"/>
<gene>
    <name evidence="2" type="primary">fha1</name>
    <name evidence="2" type="ORF">GCM10007036_23580</name>
</gene>
<keyword evidence="3" id="KW-1185">Reference proteome</keyword>
<dbReference type="Pfam" id="PF20232">
    <property type="entry name" value="T6SS_FHA_C"/>
    <property type="match status" value="1"/>
</dbReference>
<protein>
    <submittedName>
        <fullName evidence="2">Phosphopeptide-binding protein</fullName>
    </submittedName>
</protein>
<dbReference type="InterPro" id="IPR000253">
    <property type="entry name" value="FHA_dom"/>
</dbReference>
<dbReference type="PROSITE" id="PS50006">
    <property type="entry name" value="FHA_DOMAIN"/>
    <property type="match status" value="1"/>
</dbReference>
<comment type="caution">
    <text evidence="2">The sequence shown here is derived from an EMBL/GenBank/DDBJ whole genome shotgun (WGS) entry which is preliminary data.</text>
</comment>
<dbReference type="EMBL" id="BMES01000002">
    <property type="protein sequence ID" value="GGH20176.1"/>
    <property type="molecule type" value="Genomic_DNA"/>
</dbReference>
<evidence type="ECO:0000259" key="1">
    <source>
        <dbReference type="PROSITE" id="PS50006"/>
    </source>
</evidence>
<evidence type="ECO:0000313" key="3">
    <source>
        <dbReference type="Proteomes" id="UP000603912"/>
    </source>
</evidence>
<name>A0A917MHE9_9HYPH</name>
<dbReference type="SMART" id="SM00240">
    <property type="entry name" value="FHA"/>
    <property type="match status" value="1"/>
</dbReference>
<dbReference type="InterPro" id="IPR046883">
    <property type="entry name" value="T6SS_FHA_C"/>
</dbReference>
<reference evidence="2" key="2">
    <citation type="submission" date="2020-09" db="EMBL/GenBank/DDBJ databases">
        <authorList>
            <person name="Sun Q."/>
            <person name="Zhou Y."/>
        </authorList>
    </citation>
    <scope>NUCLEOTIDE SEQUENCE</scope>
    <source>
        <strain evidence="2">CGMCC 1.12214</strain>
    </source>
</reference>
<dbReference type="SUPFAM" id="SSF49879">
    <property type="entry name" value="SMAD/FHA domain"/>
    <property type="match status" value="1"/>
</dbReference>
<feature type="domain" description="FHA" evidence="1">
    <location>
        <begin position="30"/>
        <end position="80"/>
    </location>
</feature>
<dbReference type="Proteomes" id="UP000603912">
    <property type="component" value="Unassembled WGS sequence"/>
</dbReference>
<dbReference type="Pfam" id="PF00498">
    <property type="entry name" value="FHA"/>
    <property type="match status" value="1"/>
</dbReference>
<dbReference type="InterPro" id="IPR008984">
    <property type="entry name" value="SMAD_FHA_dom_sf"/>
</dbReference>
<dbReference type="NCBIfam" id="TIGR03354">
    <property type="entry name" value="VI_FHA"/>
    <property type="match status" value="1"/>
</dbReference>
<reference evidence="2" key="1">
    <citation type="journal article" date="2014" name="Int. J. Syst. Evol. Microbiol.">
        <title>Complete genome sequence of Corynebacterium casei LMG S-19264T (=DSM 44701T), isolated from a smear-ripened cheese.</title>
        <authorList>
            <consortium name="US DOE Joint Genome Institute (JGI-PGF)"/>
            <person name="Walter F."/>
            <person name="Albersmeier A."/>
            <person name="Kalinowski J."/>
            <person name="Ruckert C."/>
        </authorList>
    </citation>
    <scope>NUCLEOTIDE SEQUENCE</scope>
    <source>
        <strain evidence="2">CGMCC 1.12214</strain>
    </source>
</reference>
<dbReference type="InterPro" id="IPR017735">
    <property type="entry name" value="T6SS_FHA"/>
</dbReference>
<organism evidence="2 3">
    <name type="scientific">Alsobacter metallidurans</name>
    <dbReference type="NCBI Taxonomy" id="340221"/>
    <lineage>
        <taxon>Bacteria</taxon>
        <taxon>Pseudomonadati</taxon>
        <taxon>Pseudomonadota</taxon>
        <taxon>Alphaproteobacteria</taxon>
        <taxon>Hyphomicrobiales</taxon>
        <taxon>Alsobacteraceae</taxon>
        <taxon>Alsobacter</taxon>
    </lineage>
</organism>
<dbReference type="CDD" id="cd00060">
    <property type="entry name" value="FHA"/>
    <property type="match status" value="1"/>
</dbReference>
<dbReference type="Gene3D" id="2.60.200.20">
    <property type="match status" value="1"/>
</dbReference>